<feature type="region of interest" description="Disordered" evidence="5">
    <location>
        <begin position="46"/>
        <end position="75"/>
    </location>
</feature>
<evidence type="ECO:0000256" key="4">
    <source>
        <dbReference type="PROSITE-ProRule" id="PRU00221"/>
    </source>
</evidence>
<comment type="similarity">
    <text evidence="3">Belongs to the WD repeat WDR59 family.</text>
</comment>
<feature type="compositionally biased region" description="Polar residues" evidence="5">
    <location>
        <begin position="1297"/>
        <end position="1317"/>
    </location>
</feature>
<feature type="repeat" description="WD" evidence="4">
    <location>
        <begin position="391"/>
        <end position="428"/>
    </location>
</feature>
<dbReference type="EMBL" id="GG738906">
    <property type="protein sequence ID" value="EFC38635.1"/>
    <property type="molecule type" value="Genomic_DNA"/>
</dbReference>
<dbReference type="PANTHER" id="PTHR46170">
    <property type="entry name" value="GATOR COMPLEX PROTEIN WDR59"/>
    <property type="match status" value="1"/>
</dbReference>
<dbReference type="OrthoDB" id="311712at2759"/>
<feature type="compositionally biased region" description="Polar residues" evidence="5">
    <location>
        <begin position="842"/>
        <end position="861"/>
    </location>
</feature>
<dbReference type="GO" id="GO:0035859">
    <property type="term" value="C:Seh1-associated complex"/>
    <property type="evidence" value="ECO:0007669"/>
    <property type="project" value="TreeGrafter"/>
</dbReference>
<evidence type="ECO:0000256" key="2">
    <source>
        <dbReference type="ARBA" id="ARBA00022737"/>
    </source>
</evidence>
<feature type="compositionally biased region" description="Low complexity" evidence="5">
    <location>
        <begin position="53"/>
        <end position="75"/>
    </location>
</feature>
<feature type="region of interest" description="Disordered" evidence="5">
    <location>
        <begin position="816"/>
        <end position="861"/>
    </location>
</feature>
<keyword evidence="2" id="KW-0677">Repeat</keyword>
<evidence type="ECO:0000313" key="7">
    <source>
        <dbReference type="EMBL" id="EFC38635.1"/>
    </source>
</evidence>
<dbReference type="InterPro" id="IPR049567">
    <property type="entry name" value="WDR59-like"/>
</dbReference>
<feature type="repeat" description="WD" evidence="4">
    <location>
        <begin position="283"/>
        <end position="326"/>
    </location>
</feature>
<feature type="repeat" description="WD" evidence="4">
    <location>
        <begin position="185"/>
        <end position="222"/>
    </location>
</feature>
<dbReference type="VEuPathDB" id="AmoebaDB:NAEGRDRAFT_73659"/>
<dbReference type="RefSeq" id="XP_002671379.1">
    <property type="nucleotide sequence ID" value="XM_002671333.1"/>
</dbReference>
<evidence type="ECO:0000256" key="1">
    <source>
        <dbReference type="ARBA" id="ARBA00022574"/>
    </source>
</evidence>
<dbReference type="OMA" id="HRRETCL"/>
<dbReference type="eggNOG" id="KOG0309">
    <property type="taxonomic scope" value="Eukaryota"/>
</dbReference>
<dbReference type="FunCoup" id="D2VX89">
    <property type="interactions" value="179"/>
</dbReference>
<dbReference type="InterPro" id="IPR019775">
    <property type="entry name" value="WD40_repeat_CS"/>
</dbReference>
<proteinExistence type="inferred from homology"/>
<dbReference type="GO" id="GO:0035591">
    <property type="term" value="F:signaling adaptor activity"/>
    <property type="evidence" value="ECO:0007669"/>
    <property type="project" value="TreeGrafter"/>
</dbReference>
<dbReference type="InterPro" id="IPR015943">
    <property type="entry name" value="WD40/YVTN_repeat-like_dom_sf"/>
</dbReference>
<dbReference type="PROSITE" id="PS00678">
    <property type="entry name" value="WD_REPEATS_1"/>
    <property type="match status" value="1"/>
</dbReference>
<dbReference type="PROSITE" id="PS50294">
    <property type="entry name" value="WD_REPEATS_REGION"/>
    <property type="match status" value="2"/>
</dbReference>
<name>D2VX89_NAEGR</name>
<organism evidence="8">
    <name type="scientific">Naegleria gruberi</name>
    <name type="common">Amoeba</name>
    <dbReference type="NCBI Taxonomy" id="5762"/>
    <lineage>
        <taxon>Eukaryota</taxon>
        <taxon>Discoba</taxon>
        <taxon>Heterolobosea</taxon>
        <taxon>Tetramitia</taxon>
        <taxon>Eutetramitia</taxon>
        <taxon>Vahlkampfiidae</taxon>
        <taxon>Naegleria</taxon>
    </lineage>
</organism>
<dbReference type="Pfam" id="PF17120">
    <property type="entry name" value="zf-RING_16"/>
    <property type="match status" value="1"/>
</dbReference>
<keyword evidence="8" id="KW-1185">Reference proteome</keyword>
<dbReference type="GO" id="GO:1904263">
    <property type="term" value="P:positive regulation of TORC1 signaling"/>
    <property type="evidence" value="ECO:0007669"/>
    <property type="project" value="TreeGrafter"/>
</dbReference>
<dbReference type="InterPro" id="IPR049566">
    <property type="entry name" value="WDR59_RTC1-like_RING_Znf"/>
</dbReference>
<dbReference type="GeneID" id="8858081"/>
<dbReference type="PANTHER" id="PTHR46170:SF1">
    <property type="entry name" value="GATOR COMPLEX PROTEIN WDR59"/>
    <property type="match status" value="1"/>
</dbReference>
<gene>
    <name evidence="7" type="ORF">NAEGRDRAFT_73659</name>
</gene>
<feature type="compositionally biased region" description="Basic and acidic residues" evidence="5">
    <location>
        <begin position="816"/>
        <end position="826"/>
    </location>
</feature>
<dbReference type="GO" id="GO:0034198">
    <property type="term" value="P:cellular response to amino acid starvation"/>
    <property type="evidence" value="ECO:0007669"/>
    <property type="project" value="TreeGrafter"/>
</dbReference>
<evidence type="ECO:0000259" key="6">
    <source>
        <dbReference type="PROSITE" id="PS50908"/>
    </source>
</evidence>
<protein>
    <submittedName>
        <fullName evidence="7">Predicted protein</fullName>
    </submittedName>
</protein>
<dbReference type="PROSITE" id="PS50908">
    <property type="entry name" value="RWD"/>
    <property type="match status" value="1"/>
</dbReference>
<dbReference type="PROSITE" id="PS50082">
    <property type="entry name" value="WD_REPEATS_2"/>
    <property type="match status" value="3"/>
</dbReference>
<dbReference type="InParanoid" id="D2VX89"/>
<dbReference type="Proteomes" id="UP000006671">
    <property type="component" value="Unassembled WGS sequence"/>
</dbReference>
<dbReference type="SUPFAM" id="SSF50978">
    <property type="entry name" value="WD40 repeat-like"/>
    <property type="match status" value="1"/>
</dbReference>
<accession>D2VX89</accession>
<feature type="region of interest" description="Disordered" evidence="5">
    <location>
        <begin position="706"/>
        <end position="726"/>
    </location>
</feature>
<evidence type="ECO:0000256" key="3">
    <source>
        <dbReference type="ARBA" id="ARBA00038452"/>
    </source>
</evidence>
<dbReference type="SMART" id="SM00320">
    <property type="entry name" value="WD40"/>
    <property type="match status" value="6"/>
</dbReference>
<sequence>MLSAIFSSNQQRVNTSSIRNEESNKFTLRQVQSVNDLSVDTSGELMALGRLPNPNNITPTGSSTNTSSTLSSSLNSTSSHISSATNISSTSSQPSLLLHKSKKNEVSCVQFSHDIAKPILAYTTSDSLQILDLSKGVTSSTIPNSSISSIAGGSSGVRGRTSSNTSTIGSITSFTSNDTDRDRSFQAHQRSINSISWSPHDLTNSKIATCSGDGFVNIWDTRLPSNQCKVASFISYTDFPSIVCWNPIDSNIIASAHNVDLRIWDIRNCSSSSTPSNKFTTFISAHHPLISSMDWSPTNAHEIVTAGSMDKLVKIWDYTEQKLIMTQRVAFPVSKIRYTPFGKGLVSISKKEHQVRVWKLNYPSQKASNRPMGSPSNPTTGIEPIENISLFSGHTDEIRCLDFRVTDNIGNQLLTWSKDMSIRFWNFSPQLIDDLKSTEMMTSPSNSKENLSGSLDKGFLLSRSPIGMMSNHLLGNEWSITSIPDHIFETDPSALFAGLGDQPSSNNGGMGSPVVSLSFDSEVEKLESILNNLKFCTRVKTGATEKPENNECELKLNIEKIDKREQARSCILNIILIIKSVSVPNTPPTINELKLKITFPKLYPVGAPPSFEFIQSRSFISVNDLKIIKQALTSAAHEDVLKHRNCMLSCLRAIISILGKTRWRERKENEQDGVAIIGGQSSTFNSPTSVGMPKVLSSINLATMSSSNTVEDQPQSQDTKNNVDSVNDNVAQVLKKTTVDEGSFIAHPISGARFSPSGDLIYFNSFSLRSMKKPKESIESKQKSEKKKNDSDFGYRYYVDMVNDLKTPFEMTIRNRNKDFNEDHNDKRKKKQKKEKKEASKVSSNMSAETQTNSLDTSSKQYVTDITDELTPNNMKEIDELSNKEQDNNYFSSVYNEYHDESSEDDTYYSEYEDEYGEDVNQYYGNHNGYIGEIYEHGEDQHYIANEQKQRFISFNDTRTDPRIHIYDSKYLLPVSYSLAQQYRVVGINAVEVCRENSKICLMEGRKDLSKMWVILSQIIEPRLYYETKNNVAKPSPVWTHHALGRRFVKKILTHFLSKHDIQTCAVISCVLQQALKDISLEISNFNLRNTESDDLALEFNPKHKPHEFIPINQDVSLNRKLEVYESCDLIEKEMRPIMSHVRQCYAKLLQSWGLHLQRCEIMKYNVSTQTTQRFMNGTSECSIDIESVPILNEQYRRNLSLQQHQQQLPKKYIHCSLCRSPVRGVVSYCPNCNHGGHVEHLQNWFQNHSTCPAGCDCKCSEFMTFYPVLPPHTAQKILTVTTNNNHFSPNNFSSLLKPTTQRNSASTPNMQSNQSPFLKNETIGASLLSFLN</sequence>
<dbReference type="InterPro" id="IPR001680">
    <property type="entry name" value="WD40_rpt"/>
</dbReference>
<dbReference type="Pfam" id="PF00400">
    <property type="entry name" value="WD40"/>
    <property type="match status" value="3"/>
</dbReference>
<feature type="domain" description="RWD" evidence="6">
    <location>
        <begin position="521"/>
        <end position="661"/>
    </location>
</feature>
<evidence type="ECO:0000256" key="5">
    <source>
        <dbReference type="SAM" id="MobiDB-lite"/>
    </source>
</evidence>
<dbReference type="STRING" id="5762.D2VX89"/>
<reference evidence="7 8" key="1">
    <citation type="journal article" date="2010" name="Cell">
        <title>The genome of Naegleria gruberi illuminates early eukaryotic versatility.</title>
        <authorList>
            <person name="Fritz-Laylin L.K."/>
            <person name="Prochnik S.E."/>
            <person name="Ginger M.L."/>
            <person name="Dacks J.B."/>
            <person name="Carpenter M.L."/>
            <person name="Field M.C."/>
            <person name="Kuo A."/>
            <person name="Paredez A."/>
            <person name="Chapman J."/>
            <person name="Pham J."/>
            <person name="Shu S."/>
            <person name="Neupane R."/>
            <person name="Cipriano M."/>
            <person name="Mancuso J."/>
            <person name="Tu H."/>
            <person name="Salamov A."/>
            <person name="Lindquist E."/>
            <person name="Shapiro H."/>
            <person name="Lucas S."/>
            <person name="Grigoriev I.V."/>
            <person name="Cande W.Z."/>
            <person name="Fulton C."/>
            <person name="Rokhsar D.S."/>
            <person name="Dawson S.C."/>
        </authorList>
    </citation>
    <scope>NUCLEOTIDE SEQUENCE [LARGE SCALE GENOMIC DNA]</scope>
    <source>
        <strain evidence="7 8">NEG-M</strain>
    </source>
</reference>
<dbReference type="InterPro" id="IPR036322">
    <property type="entry name" value="WD40_repeat_dom_sf"/>
</dbReference>
<keyword evidence="1 4" id="KW-0853">WD repeat</keyword>
<dbReference type="KEGG" id="ngr:NAEGRDRAFT_73659"/>
<dbReference type="Gene3D" id="2.130.10.10">
    <property type="entry name" value="YVTN repeat-like/Quinoprotein amine dehydrogenase"/>
    <property type="match status" value="2"/>
</dbReference>
<feature type="region of interest" description="Disordered" evidence="5">
    <location>
        <begin position="1291"/>
        <end position="1317"/>
    </location>
</feature>
<dbReference type="InterPro" id="IPR006575">
    <property type="entry name" value="RWD_dom"/>
</dbReference>
<evidence type="ECO:0000313" key="8">
    <source>
        <dbReference type="Proteomes" id="UP000006671"/>
    </source>
</evidence>
<dbReference type="GO" id="GO:0005774">
    <property type="term" value="C:vacuolar membrane"/>
    <property type="evidence" value="ECO:0007669"/>
    <property type="project" value="TreeGrafter"/>
</dbReference>